<proteinExistence type="predicted"/>
<organism evidence="3 4">
    <name type="scientific">Oryza sativa subsp. japonica</name>
    <name type="common">Rice</name>
    <dbReference type="NCBI Taxonomy" id="39947"/>
    <lineage>
        <taxon>Eukaryota</taxon>
        <taxon>Viridiplantae</taxon>
        <taxon>Streptophyta</taxon>
        <taxon>Embryophyta</taxon>
        <taxon>Tracheophyta</taxon>
        <taxon>Spermatophyta</taxon>
        <taxon>Magnoliopsida</taxon>
        <taxon>Liliopsida</taxon>
        <taxon>Poales</taxon>
        <taxon>Poaceae</taxon>
        <taxon>BOP clade</taxon>
        <taxon>Oryzoideae</taxon>
        <taxon>Oryzeae</taxon>
        <taxon>Oryzinae</taxon>
        <taxon>Oryza</taxon>
        <taxon>Oryza sativa</taxon>
    </lineage>
</organism>
<evidence type="ECO:0000256" key="1">
    <source>
        <dbReference type="SAM" id="MobiDB-lite"/>
    </source>
</evidence>
<sequence>MDDVAAEELGGGDAIDNGDDVRPRHDPQQHVHRNLNLIRGRMVDSGDYALHHVADTLHRFASDEHDQR</sequence>
<evidence type="ECO:0000313" key="3">
    <source>
        <dbReference type="EMBL" id="BAD54391.1"/>
    </source>
</evidence>
<accession>Q5Z6M8</accession>
<reference evidence="4" key="3">
    <citation type="journal article" date="2005" name="Nature">
        <title>The map-based sequence of the rice genome.</title>
        <authorList>
            <consortium name="International rice genome sequencing project (IRGSP)"/>
            <person name="Matsumoto T."/>
            <person name="Wu J."/>
            <person name="Kanamori H."/>
            <person name="Katayose Y."/>
            <person name="Fujisawa M."/>
            <person name="Namiki N."/>
            <person name="Mizuno H."/>
            <person name="Yamamoto K."/>
            <person name="Antonio B.A."/>
            <person name="Baba T."/>
            <person name="Sakata K."/>
            <person name="Nagamura Y."/>
            <person name="Aoki H."/>
            <person name="Arikawa K."/>
            <person name="Arita K."/>
            <person name="Bito T."/>
            <person name="Chiden Y."/>
            <person name="Fujitsuka N."/>
            <person name="Fukunaka R."/>
            <person name="Hamada M."/>
            <person name="Harada C."/>
            <person name="Hayashi A."/>
            <person name="Hijishita S."/>
            <person name="Honda M."/>
            <person name="Hosokawa S."/>
            <person name="Ichikawa Y."/>
            <person name="Idonuma A."/>
            <person name="Iijima M."/>
            <person name="Ikeda M."/>
            <person name="Ikeno M."/>
            <person name="Ito K."/>
            <person name="Ito S."/>
            <person name="Ito T."/>
            <person name="Ito Y."/>
            <person name="Ito Y."/>
            <person name="Iwabuchi A."/>
            <person name="Kamiya K."/>
            <person name="Karasawa W."/>
            <person name="Kurita K."/>
            <person name="Katagiri S."/>
            <person name="Kikuta A."/>
            <person name="Kobayashi H."/>
            <person name="Kobayashi N."/>
            <person name="Machita K."/>
            <person name="Maehara T."/>
            <person name="Masukawa M."/>
            <person name="Mizubayashi T."/>
            <person name="Mukai Y."/>
            <person name="Nagasaki H."/>
            <person name="Nagata Y."/>
            <person name="Naito S."/>
            <person name="Nakashima M."/>
            <person name="Nakama Y."/>
            <person name="Nakamichi Y."/>
            <person name="Nakamura M."/>
            <person name="Meguro A."/>
            <person name="Negishi M."/>
            <person name="Ohta I."/>
            <person name="Ohta T."/>
            <person name="Okamoto M."/>
            <person name="Ono N."/>
            <person name="Saji S."/>
            <person name="Sakaguchi M."/>
            <person name="Sakai K."/>
            <person name="Shibata M."/>
            <person name="Shimokawa T."/>
            <person name="Song J."/>
            <person name="Takazaki Y."/>
            <person name="Terasawa K."/>
            <person name="Tsugane M."/>
            <person name="Tsuji K."/>
            <person name="Ueda S."/>
            <person name="Waki K."/>
            <person name="Yamagata H."/>
            <person name="Yamamoto M."/>
            <person name="Yamamoto S."/>
            <person name="Yamane H."/>
            <person name="Yoshiki S."/>
            <person name="Yoshihara R."/>
            <person name="Yukawa K."/>
            <person name="Zhong H."/>
            <person name="Yano M."/>
            <person name="Yuan Q."/>
            <person name="Ouyang S."/>
            <person name="Liu J."/>
            <person name="Jones K.M."/>
            <person name="Gansberger K."/>
            <person name="Moffat K."/>
            <person name="Hill J."/>
            <person name="Bera J."/>
            <person name="Fadrosh D."/>
            <person name="Jin S."/>
            <person name="Johri S."/>
            <person name="Kim M."/>
            <person name="Overton L."/>
            <person name="Reardon M."/>
            <person name="Tsitrin T."/>
            <person name="Vuong H."/>
            <person name="Weaver B."/>
            <person name="Ciecko A."/>
            <person name="Tallon L."/>
            <person name="Jackson J."/>
            <person name="Pai G."/>
            <person name="Aken S.V."/>
            <person name="Utterback T."/>
            <person name="Reidmuller S."/>
            <person name="Feldblyum T."/>
            <person name="Hsiao J."/>
            <person name="Zismann V."/>
            <person name="Iobst S."/>
            <person name="de Vazeille A.R."/>
            <person name="Buell C.R."/>
            <person name="Ying K."/>
            <person name="Li Y."/>
            <person name="Lu T."/>
            <person name="Huang Y."/>
            <person name="Zhao Q."/>
            <person name="Feng Q."/>
            <person name="Zhang L."/>
            <person name="Zhu J."/>
            <person name="Weng Q."/>
            <person name="Mu J."/>
            <person name="Lu Y."/>
            <person name="Fan D."/>
            <person name="Liu Y."/>
            <person name="Guan J."/>
            <person name="Zhang Y."/>
            <person name="Yu S."/>
            <person name="Liu X."/>
            <person name="Zhang Y."/>
            <person name="Hong G."/>
            <person name="Han B."/>
            <person name="Choisne N."/>
            <person name="Demange N."/>
            <person name="Orjeda G."/>
            <person name="Samain S."/>
            <person name="Cattolico L."/>
            <person name="Pelletier E."/>
            <person name="Couloux A."/>
            <person name="Segurens B."/>
            <person name="Wincker P."/>
            <person name="D'Hont A."/>
            <person name="Scarpelli C."/>
            <person name="Weissenbach J."/>
            <person name="Salanoubat M."/>
            <person name="Quetier F."/>
            <person name="Yu Y."/>
            <person name="Kim H.R."/>
            <person name="Rambo T."/>
            <person name="Currie J."/>
            <person name="Collura K."/>
            <person name="Luo M."/>
            <person name="Yang T."/>
            <person name="Ammiraju J.S.S."/>
            <person name="Engler F."/>
            <person name="Soderlund C."/>
            <person name="Wing R.A."/>
            <person name="Palmer L.E."/>
            <person name="de la Bastide M."/>
            <person name="Spiegel L."/>
            <person name="Nascimento L."/>
            <person name="Zutavern T."/>
            <person name="O'Shaughnessy A."/>
            <person name="Dike S."/>
            <person name="Dedhia N."/>
            <person name="Preston R."/>
            <person name="Balija V."/>
            <person name="McCombie W.R."/>
            <person name="Chow T."/>
            <person name="Chen H."/>
            <person name="Chung M."/>
            <person name="Chen C."/>
            <person name="Shaw J."/>
            <person name="Wu H."/>
            <person name="Hsiao K."/>
            <person name="Chao Y."/>
            <person name="Chu M."/>
            <person name="Cheng C."/>
            <person name="Hour A."/>
            <person name="Lee P."/>
            <person name="Lin S."/>
            <person name="Lin Y."/>
            <person name="Liou J."/>
            <person name="Liu S."/>
            <person name="Hsing Y."/>
            <person name="Raghuvanshi S."/>
            <person name="Mohanty A."/>
            <person name="Bharti A.K."/>
            <person name="Gaur A."/>
            <person name="Gupta V."/>
            <person name="Kumar D."/>
            <person name="Ravi V."/>
            <person name="Vij S."/>
            <person name="Kapur A."/>
            <person name="Khurana P."/>
            <person name="Khurana P."/>
            <person name="Khurana J.P."/>
            <person name="Tyagi A.K."/>
            <person name="Gaikwad K."/>
            <person name="Singh A."/>
            <person name="Dalal V."/>
            <person name="Srivastava S."/>
            <person name="Dixit A."/>
            <person name="Pal A.K."/>
            <person name="Ghazi I.A."/>
            <person name="Yadav M."/>
            <person name="Pandit A."/>
            <person name="Bhargava A."/>
            <person name="Sureshbabu K."/>
            <person name="Batra K."/>
            <person name="Sharma T.R."/>
            <person name="Mohapatra T."/>
            <person name="Singh N.K."/>
            <person name="Messing J."/>
            <person name="Nelson A.B."/>
            <person name="Fuks G."/>
            <person name="Kavchok S."/>
            <person name="Keizer G."/>
            <person name="Linton E."/>
            <person name="Llaca V."/>
            <person name="Song R."/>
            <person name="Tanyolac B."/>
            <person name="Young S."/>
            <person name="Ho-Il K."/>
            <person name="Hahn J.H."/>
            <person name="Sangsakoo G."/>
            <person name="Vanavichit A."/>
            <person name="de Mattos Luiz.A.T."/>
            <person name="Zimmer P.D."/>
            <person name="Malone G."/>
            <person name="Dellagostin O."/>
            <person name="de Oliveira A.C."/>
            <person name="Bevan M."/>
            <person name="Bancroft I."/>
            <person name="Minx P."/>
            <person name="Cordum H."/>
            <person name="Wilson R."/>
            <person name="Cheng Z."/>
            <person name="Jin W."/>
            <person name="Jiang J."/>
            <person name="Leong S.A."/>
            <person name="Iwama H."/>
            <person name="Gojobori T."/>
            <person name="Itoh T."/>
            <person name="Niimura Y."/>
            <person name="Fujii Y."/>
            <person name="Habara T."/>
            <person name="Sakai H."/>
            <person name="Sato Y."/>
            <person name="Wilson G."/>
            <person name="Kumar K."/>
            <person name="McCouch S."/>
            <person name="Juretic N."/>
            <person name="Hoen D."/>
            <person name="Wright S."/>
            <person name="Bruskiewich R."/>
            <person name="Bureau T."/>
            <person name="Miyao A."/>
            <person name="Hirochika H."/>
            <person name="Nishikawa T."/>
            <person name="Kadowaki K."/>
            <person name="Sugiura M."/>
            <person name="Burr B."/>
            <person name="Sasaki T."/>
        </authorList>
    </citation>
    <scope>NUCLEOTIDE SEQUENCE [LARGE SCALE GENOMIC DNA]</scope>
    <source>
        <strain evidence="4">cv. Nipponbare</strain>
    </source>
</reference>
<reference evidence="3" key="2">
    <citation type="submission" date="2002-06" db="EMBL/GenBank/DDBJ databases">
        <title>Oryza sativa nipponbare(GA3) genomic DNA, chromosome 6, BAC clone:OSJNBa0084K06.</title>
        <authorList>
            <person name="Sasaki T."/>
            <person name="Matsumoto T."/>
            <person name="Katayose Y."/>
        </authorList>
    </citation>
    <scope>NUCLEOTIDE SEQUENCE</scope>
</reference>
<feature type="compositionally biased region" description="Basic and acidic residues" evidence="1">
    <location>
        <begin position="19"/>
        <end position="29"/>
    </location>
</feature>
<dbReference type="EMBL" id="AP005387">
    <property type="protein sequence ID" value="BAD54391.1"/>
    <property type="molecule type" value="Genomic_DNA"/>
</dbReference>
<feature type="region of interest" description="Disordered" evidence="1">
    <location>
        <begin position="1"/>
        <end position="30"/>
    </location>
</feature>
<protein>
    <submittedName>
        <fullName evidence="3">Uncharacterized protein</fullName>
    </submittedName>
</protein>
<name>Q5Z6M8_ORYSJ</name>
<reference evidence="4" key="4">
    <citation type="journal article" date="2008" name="Nucleic Acids Res.">
        <title>The rice annotation project database (RAP-DB): 2008 update.</title>
        <authorList>
            <consortium name="The rice annotation project (RAP)"/>
        </authorList>
    </citation>
    <scope>GENOME REANNOTATION</scope>
    <source>
        <strain evidence="4">cv. Nipponbare</strain>
    </source>
</reference>
<evidence type="ECO:0000313" key="4">
    <source>
        <dbReference type="Proteomes" id="UP000000763"/>
    </source>
</evidence>
<evidence type="ECO:0000313" key="2">
    <source>
        <dbReference type="EMBL" id="BAD53529.1"/>
    </source>
</evidence>
<gene>
    <name evidence="3" type="ORF">OSJNBa0084K06.1</name>
    <name evidence="2" type="ORF">P0528B02.41</name>
</gene>
<dbReference type="EMBL" id="AP003575">
    <property type="protein sequence ID" value="BAD53529.1"/>
    <property type="molecule type" value="Genomic_DNA"/>
</dbReference>
<dbReference type="AlphaFoldDB" id="Q5Z6M8"/>
<reference evidence="2" key="1">
    <citation type="submission" date="2001-05" db="EMBL/GenBank/DDBJ databases">
        <title>Oryza sativa nipponbare(GA3) genomic DNA, chromosome 6, PAC clone:P0528B02.</title>
        <authorList>
            <person name="Sasaki T."/>
            <person name="Matsumoto T."/>
            <person name="Yamamoto K."/>
        </authorList>
    </citation>
    <scope>NUCLEOTIDE SEQUENCE</scope>
</reference>
<dbReference type="Proteomes" id="UP000000763">
    <property type="component" value="Chromosome 6"/>
</dbReference>